<dbReference type="Pfam" id="PF02653">
    <property type="entry name" value="BPD_transp_2"/>
    <property type="match status" value="1"/>
</dbReference>
<keyword evidence="4 6" id="KW-1133">Transmembrane helix</keyword>
<feature type="transmembrane region" description="Helical" evidence="6">
    <location>
        <begin position="55"/>
        <end position="77"/>
    </location>
</feature>
<organism evidence="7 10">
    <name type="scientific">Teichococcus wenyumeiae</name>
    <dbReference type="NCBI Taxonomy" id="2478470"/>
    <lineage>
        <taxon>Bacteria</taxon>
        <taxon>Pseudomonadati</taxon>
        <taxon>Pseudomonadota</taxon>
        <taxon>Alphaproteobacteria</taxon>
        <taxon>Acetobacterales</taxon>
        <taxon>Roseomonadaceae</taxon>
        <taxon>Roseomonas</taxon>
    </lineage>
</organism>
<keyword evidence="2" id="KW-1003">Cell membrane</keyword>
<evidence type="ECO:0000313" key="8">
    <source>
        <dbReference type="EMBL" id="RMI26924.1"/>
    </source>
</evidence>
<dbReference type="AlphaFoldDB" id="A0A3A9J585"/>
<evidence type="ECO:0000256" key="2">
    <source>
        <dbReference type="ARBA" id="ARBA00022475"/>
    </source>
</evidence>
<keyword evidence="9" id="KW-1185">Reference proteome</keyword>
<evidence type="ECO:0000313" key="10">
    <source>
        <dbReference type="Proteomes" id="UP000278036"/>
    </source>
</evidence>
<dbReference type="InterPro" id="IPR043428">
    <property type="entry name" value="LivM-like"/>
</dbReference>
<dbReference type="GO" id="GO:0005886">
    <property type="term" value="C:plasma membrane"/>
    <property type="evidence" value="ECO:0007669"/>
    <property type="project" value="UniProtKB-SubCell"/>
</dbReference>
<dbReference type="RefSeq" id="WP_120640028.1">
    <property type="nucleotide sequence ID" value="NZ_RAQU01000159.1"/>
</dbReference>
<keyword evidence="3 6" id="KW-0812">Transmembrane</keyword>
<gene>
    <name evidence="7" type="ORF">D6Z83_20155</name>
    <name evidence="8" type="ORF">EBE87_00590</name>
</gene>
<feature type="transmembrane region" description="Helical" evidence="6">
    <location>
        <begin position="84"/>
        <end position="103"/>
    </location>
</feature>
<evidence type="ECO:0000256" key="3">
    <source>
        <dbReference type="ARBA" id="ARBA00022692"/>
    </source>
</evidence>
<dbReference type="CDD" id="cd06581">
    <property type="entry name" value="TM_PBP1_LivM_like"/>
    <property type="match status" value="1"/>
</dbReference>
<feature type="transmembrane region" description="Helical" evidence="6">
    <location>
        <begin position="170"/>
        <end position="188"/>
    </location>
</feature>
<dbReference type="EMBL" id="RAQU01000159">
    <property type="protein sequence ID" value="RKK02367.1"/>
    <property type="molecule type" value="Genomic_DNA"/>
</dbReference>
<dbReference type="Proteomes" id="UP000278036">
    <property type="component" value="Unassembled WGS sequence"/>
</dbReference>
<reference evidence="7 10" key="1">
    <citation type="submission" date="2018-09" db="EMBL/GenBank/DDBJ databases">
        <title>Roseomonas sp. nov., isolated from feces of Tibetan antelopes in the Qinghai-Tibet plateau, China.</title>
        <authorList>
            <person name="Tian Z."/>
        </authorList>
    </citation>
    <scope>NUCLEOTIDE SEQUENCE [LARGE SCALE GENOMIC DNA]</scope>
    <source>
        <strain evidence="8 9">Z23</strain>
        <strain evidence="7 10">Z24</strain>
    </source>
</reference>
<feature type="transmembrane region" description="Helical" evidence="6">
    <location>
        <begin position="123"/>
        <end position="141"/>
    </location>
</feature>
<evidence type="ECO:0000256" key="1">
    <source>
        <dbReference type="ARBA" id="ARBA00004651"/>
    </source>
</evidence>
<evidence type="ECO:0000313" key="9">
    <source>
        <dbReference type="Proteomes" id="UP000274097"/>
    </source>
</evidence>
<dbReference type="EMBL" id="RFLX01000001">
    <property type="protein sequence ID" value="RMI26924.1"/>
    <property type="molecule type" value="Genomic_DNA"/>
</dbReference>
<dbReference type="PANTHER" id="PTHR30482:SF10">
    <property type="entry name" value="HIGH-AFFINITY BRANCHED-CHAIN AMINO ACID TRANSPORT PROTEIN BRAE"/>
    <property type="match status" value="1"/>
</dbReference>
<dbReference type="OrthoDB" id="9034298at2"/>
<comment type="caution">
    <text evidence="7">The sequence shown here is derived from an EMBL/GenBank/DDBJ whole genome shotgun (WGS) entry which is preliminary data.</text>
</comment>
<dbReference type="InParanoid" id="A0A3A9J585"/>
<dbReference type="InterPro" id="IPR001851">
    <property type="entry name" value="ABC_transp_permease"/>
</dbReference>
<protein>
    <submittedName>
        <fullName evidence="7">Branched-chain amino acid ABC transporter permease</fullName>
    </submittedName>
</protein>
<evidence type="ECO:0000313" key="7">
    <source>
        <dbReference type="EMBL" id="RKK02367.1"/>
    </source>
</evidence>
<feature type="transmembrane region" description="Helical" evidence="6">
    <location>
        <begin position="30"/>
        <end position="49"/>
    </location>
</feature>
<dbReference type="Proteomes" id="UP000274097">
    <property type="component" value="Unassembled WGS sequence"/>
</dbReference>
<feature type="transmembrane region" description="Helical" evidence="6">
    <location>
        <begin position="6"/>
        <end position="23"/>
    </location>
</feature>
<comment type="subcellular location">
    <subcellularLocation>
        <location evidence="1">Cell membrane</location>
        <topology evidence="1">Multi-pass membrane protein</topology>
    </subcellularLocation>
</comment>
<proteinExistence type="predicted"/>
<accession>A0A3A9J585</accession>
<feature type="transmembrane region" description="Helical" evidence="6">
    <location>
        <begin position="208"/>
        <end position="232"/>
    </location>
</feature>
<evidence type="ECO:0000256" key="5">
    <source>
        <dbReference type="ARBA" id="ARBA00023136"/>
    </source>
</evidence>
<evidence type="ECO:0000256" key="6">
    <source>
        <dbReference type="SAM" id="Phobius"/>
    </source>
</evidence>
<evidence type="ECO:0000256" key="4">
    <source>
        <dbReference type="ARBA" id="ARBA00022989"/>
    </source>
</evidence>
<dbReference type="GO" id="GO:0015658">
    <property type="term" value="F:branched-chain amino acid transmembrane transporter activity"/>
    <property type="evidence" value="ECO:0007669"/>
    <property type="project" value="InterPro"/>
</dbReference>
<feature type="transmembrane region" description="Helical" evidence="6">
    <location>
        <begin position="244"/>
        <end position="263"/>
    </location>
</feature>
<name>A0A3A9J585_9PROT</name>
<sequence length="279" mass="29373">MSGYLAGILALFSINLLLAYAVFLPAAAGMLNLGAAGFMAIGAYVSAYLDVEYGLPLPLCLLAGTAASTVMGCLIAFPILRTRGVYMVLATLAFGEIVAGLLINMEAVGGAAGYPVTSFIDMPAIAALAACGVLLVVYILSTRFGLAMRSIHDDEQATALFGIHVRRVKVLAFTIGAGFAGLAGALYGHHYNYIEVANFNLMLSTYTLLYVLIGGTQTAFGPLVGAAIFSLLPEVLRGSEQWRFVIFAVLIIAVMALRPEGVVTRHGLARLFGRKREAG</sequence>
<keyword evidence="5 6" id="KW-0472">Membrane</keyword>
<dbReference type="PANTHER" id="PTHR30482">
    <property type="entry name" value="HIGH-AFFINITY BRANCHED-CHAIN AMINO ACID TRANSPORT SYSTEM PERMEASE"/>
    <property type="match status" value="1"/>
</dbReference>